<keyword evidence="2" id="KW-1185">Reference proteome</keyword>
<sequence length="120" mass="13909">MEEIIIEDVFSWMDGGTITLKMRKQQSELYEIEFVQKMILEKGKRDPDRRAPGSLLLDNEEVEIRSPLERQLLLEIKIAEFGAGINVKERDSIKKTILEAIDFVESEDYIIVAKKVGRIK</sequence>
<dbReference type="Proteomes" id="UP000199672">
    <property type="component" value="Unassembled WGS sequence"/>
</dbReference>
<dbReference type="RefSeq" id="WP_091491464.1">
    <property type="nucleotide sequence ID" value="NZ_FOMH01000002.1"/>
</dbReference>
<dbReference type="OrthoDB" id="894192at2"/>
<evidence type="ECO:0000313" key="1">
    <source>
        <dbReference type="EMBL" id="SFC85264.1"/>
    </source>
</evidence>
<dbReference type="STRING" id="739143.SAMN05216297_102509"/>
<name>A0A1I1MIE4_9FLAO</name>
<dbReference type="EMBL" id="FOMH01000002">
    <property type="protein sequence ID" value="SFC85264.1"/>
    <property type="molecule type" value="Genomic_DNA"/>
</dbReference>
<protein>
    <submittedName>
        <fullName evidence="1">Uncharacterized protein</fullName>
    </submittedName>
</protein>
<dbReference type="AlphaFoldDB" id="A0A1I1MIE4"/>
<accession>A0A1I1MIE4</accession>
<proteinExistence type="predicted"/>
<evidence type="ECO:0000313" key="2">
    <source>
        <dbReference type="Proteomes" id="UP000199672"/>
    </source>
</evidence>
<organism evidence="1 2">
    <name type="scientific">Flavobacterium phragmitis</name>
    <dbReference type="NCBI Taxonomy" id="739143"/>
    <lineage>
        <taxon>Bacteria</taxon>
        <taxon>Pseudomonadati</taxon>
        <taxon>Bacteroidota</taxon>
        <taxon>Flavobacteriia</taxon>
        <taxon>Flavobacteriales</taxon>
        <taxon>Flavobacteriaceae</taxon>
        <taxon>Flavobacterium</taxon>
    </lineage>
</organism>
<reference evidence="2" key="1">
    <citation type="submission" date="2016-10" db="EMBL/GenBank/DDBJ databases">
        <authorList>
            <person name="Varghese N."/>
            <person name="Submissions S."/>
        </authorList>
    </citation>
    <scope>NUCLEOTIDE SEQUENCE [LARGE SCALE GENOMIC DNA]</scope>
    <source>
        <strain evidence="2">CGMCC 1.10370</strain>
    </source>
</reference>
<gene>
    <name evidence="1" type="ORF">SAMN05216297_102509</name>
</gene>